<dbReference type="SUPFAM" id="SSF51735">
    <property type="entry name" value="NAD(P)-binding Rossmann-fold domains"/>
    <property type="match status" value="1"/>
</dbReference>
<keyword evidence="3" id="KW-0560">Oxidoreductase</keyword>
<dbReference type="InterPro" id="IPR013149">
    <property type="entry name" value="ADH-like_C"/>
</dbReference>
<evidence type="ECO:0000313" key="9">
    <source>
        <dbReference type="EMBL" id="CAH3018321.1"/>
    </source>
</evidence>
<dbReference type="PANTHER" id="PTHR43205:SF5">
    <property type="entry name" value="PROSTAGLANDIN REDUCTASE 2"/>
    <property type="match status" value="1"/>
</dbReference>
<dbReference type="Gene3D" id="3.90.180.10">
    <property type="entry name" value="Medium-chain alcohol dehydrogenases, catalytic domain"/>
    <property type="match status" value="1"/>
</dbReference>
<dbReference type="Gene3D" id="3.40.50.720">
    <property type="entry name" value="NAD(P)-binding Rossmann-like Domain"/>
    <property type="match status" value="1"/>
</dbReference>
<dbReference type="InterPro" id="IPR041694">
    <property type="entry name" value="ADH_N_2"/>
</dbReference>
<dbReference type="EMBL" id="CALNXI010000084">
    <property type="protein sequence ID" value="CAH3018321.1"/>
    <property type="molecule type" value="Genomic_DNA"/>
</dbReference>
<evidence type="ECO:0000256" key="5">
    <source>
        <dbReference type="ARBA" id="ARBA00047878"/>
    </source>
</evidence>
<organism evidence="9 10">
    <name type="scientific">Porites evermanni</name>
    <dbReference type="NCBI Taxonomy" id="104178"/>
    <lineage>
        <taxon>Eukaryota</taxon>
        <taxon>Metazoa</taxon>
        <taxon>Cnidaria</taxon>
        <taxon>Anthozoa</taxon>
        <taxon>Hexacorallia</taxon>
        <taxon>Scleractinia</taxon>
        <taxon>Fungiina</taxon>
        <taxon>Poritidae</taxon>
        <taxon>Porites</taxon>
    </lineage>
</organism>
<comment type="catalytic activity">
    <reaction evidence="6">
        <text>13,14-dihydro-15-oxo-PGF2alpha + NADP(+) = 15-oxoprostaglandin F2alpha + NADPH + H(+)</text>
        <dbReference type="Rhea" id="RHEA:50588"/>
        <dbReference type="ChEBI" id="CHEBI:15378"/>
        <dbReference type="ChEBI" id="CHEBI:57783"/>
        <dbReference type="ChEBI" id="CHEBI:58349"/>
        <dbReference type="ChEBI" id="CHEBI:133374"/>
        <dbReference type="ChEBI" id="CHEBI:133409"/>
    </reaction>
    <physiologicalReaction direction="right-to-left" evidence="6">
        <dbReference type="Rhea" id="RHEA:50590"/>
    </physiologicalReaction>
</comment>
<dbReference type="SMART" id="SM00829">
    <property type="entry name" value="PKS_ER"/>
    <property type="match status" value="1"/>
</dbReference>
<dbReference type="InterPro" id="IPR036291">
    <property type="entry name" value="NAD(P)-bd_dom_sf"/>
</dbReference>
<evidence type="ECO:0000256" key="2">
    <source>
        <dbReference type="ARBA" id="ARBA00011981"/>
    </source>
</evidence>
<accession>A0ABN8LMC3</accession>
<dbReference type="InterPro" id="IPR045010">
    <property type="entry name" value="MDR_fam"/>
</dbReference>
<dbReference type="Pfam" id="PF16884">
    <property type="entry name" value="ADH_N_2"/>
    <property type="match status" value="1"/>
</dbReference>
<comment type="catalytic activity">
    <reaction evidence="7">
        <text>13,14-dihydro-15-oxo-prostaglandin E1 + NADP(+) = 15-oxoprostaglandin E1 + NADPH + H(+)</text>
        <dbReference type="Rhea" id="RHEA:50584"/>
        <dbReference type="ChEBI" id="CHEBI:15378"/>
        <dbReference type="ChEBI" id="CHEBI:57401"/>
        <dbReference type="ChEBI" id="CHEBI:57783"/>
        <dbReference type="ChEBI" id="CHEBI:58349"/>
        <dbReference type="ChEBI" id="CHEBI:133408"/>
    </reaction>
    <physiologicalReaction direction="right-to-left" evidence="7">
        <dbReference type="Rhea" id="RHEA:50586"/>
    </physiologicalReaction>
</comment>
<evidence type="ECO:0000256" key="1">
    <source>
        <dbReference type="ARBA" id="ARBA00010460"/>
    </source>
</evidence>
<dbReference type="SUPFAM" id="SSF50129">
    <property type="entry name" value="GroES-like"/>
    <property type="match status" value="1"/>
</dbReference>
<evidence type="ECO:0000313" key="10">
    <source>
        <dbReference type="Proteomes" id="UP001159427"/>
    </source>
</evidence>
<gene>
    <name evidence="9" type="ORF">PEVE_00042552</name>
</gene>
<proteinExistence type="inferred from homology"/>
<dbReference type="InterPro" id="IPR011032">
    <property type="entry name" value="GroES-like_sf"/>
</dbReference>
<evidence type="ECO:0000256" key="3">
    <source>
        <dbReference type="ARBA" id="ARBA00023002"/>
    </source>
</evidence>
<name>A0ABN8LMC3_9CNID</name>
<dbReference type="Pfam" id="PF00107">
    <property type="entry name" value="ADH_zinc_N"/>
    <property type="match status" value="1"/>
</dbReference>
<comment type="similarity">
    <text evidence="1">Belongs to the NADP-dependent oxidoreductase L4BD family.</text>
</comment>
<protein>
    <recommendedName>
        <fullName evidence="4">15-oxoprostaglandin 13-reductase</fullName>
        <ecNumber evidence="2">1.3.1.48</ecNumber>
    </recommendedName>
    <alternativeName>
        <fullName evidence="4">15-oxoprostaglandin 13-reductase</fullName>
    </alternativeName>
</protein>
<evidence type="ECO:0000256" key="7">
    <source>
        <dbReference type="ARBA" id="ARBA00049070"/>
    </source>
</evidence>
<dbReference type="Proteomes" id="UP001159427">
    <property type="component" value="Unassembled WGS sequence"/>
</dbReference>
<keyword evidence="10" id="KW-1185">Reference proteome</keyword>
<comment type="caution">
    <text evidence="9">The sequence shown here is derived from an EMBL/GenBank/DDBJ whole genome shotgun (WGS) entry which is preliminary data.</text>
</comment>
<evidence type="ECO:0000259" key="8">
    <source>
        <dbReference type="SMART" id="SM00829"/>
    </source>
</evidence>
<evidence type="ECO:0000256" key="4">
    <source>
        <dbReference type="ARBA" id="ARBA00033119"/>
    </source>
</evidence>
<dbReference type="EC" id="1.3.1.48" evidence="2"/>
<evidence type="ECO:0000256" key="6">
    <source>
        <dbReference type="ARBA" id="ARBA00048290"/>
    </source>
</evidence>
<comment type="catalytic activity">
    <reaction evidence="5">
        <text>13,14-dihydro-15-oxo-prostaglandin F1alpha + NADP(+) = 15-oxoprostaglandin F1alpha + NADPH + H(+)</text>
        <dbReference type="Rhea" id="RHEA:50592"/>
        <dbReference type="ChEBI" id="CHEBI:15378"/>
        <dbReference type="ChEBI" id="CHEBI:57783"/>
        <dbReference type="ChEBI" id="CHEBI:58349"/>
        <dbReference type="ChEBI" id="CHEBI:79072"/>
        <dbReference type="ChEBI" id="CHEBI:133411"/>
    </reaction>
    <physiologicalReaction direction="right-to-left" evidence="5">
        <dbReference type="Rhea" id="RHEA:50594"/>
    </physiologicalReaction>
</comment>
<reference evidence="9 10" key="1">
    <citation type="submission" date="2022-05" db="EMBL/GenBank/DDBJ databases">
        <authorList>
            <consortium name="Genoscope - CEA"/>
            <person name="William W."/>
        </authorList>
    </citation>
    <scope>NUCLEOTIDE SEQUENCE [LARGE SCALE GENOMIC DNA]</scope>
</reference>
<sequence length="357" mass="39266">MAAEIRENKCVVLKNRPGVESQPNDSNFALEKREVQPCNEGEILVKTLYLSVDPYMRCRMNEETGSSYLTPWPLGDPPTGGGVGQVIQSKSQNFKEGDIVESFLWPWQELVVFSGENPRLVKEESPYLCLKPSLLLGIVGITGLTSYIGIREKAHINSGSNQAMVISGAAGACGMAAGQIAKLDGCGMVIGICGTDEKCRYLTEELNFDFAINYKTTKDVAKQIQTLCPAGIDVYFDNVGGEISNEVIRCMNQNSHIVLCGQISVYNKDVPYPPPLPADIQTILSNKNITRDRFLVLNYMEKFPDAKKQLEAWVREGKVKNRETVVEGLENTGRAFVAMMSGGNIGKQVVRVADLTQ</sequence>
<dbReference type="PANTHER" id="PTHR43205">
    <property type="entry name" value="PROSTAGLANDIN REDUCTASE"/>
    <property type="match status" value="1"/>
</dbReference>
<dbReference type="InterPro" id="IPR020843">
    <property type="entry name" value="ER"/>
</dbReference>
<feature type="domain" description="Enoyl reductase (ER)" evidence="8">
    <location>
        <begin position="24"/>
        <end position="350"/>
    </location>
</feature>